<protein>
    <submittedName>
        <fullName evidence="1">DUF1018 domain-containing protein</fullName>
    </submittedName>
</protein>
<dbReference type="AlphaFoldDB" id="A0A6H3FAP0"/>
<dbReference type="InterPro" id="IPR009363">
    <property type="entry name" value="Phage_Mu_Gp16"/>
</dbReference>
<gene>
    <name evidence="1" type="ORF">EB812_08090</name>
</gene>
<accession>A0A6H3FAP0</accession>
<proteinExistence type="predicted"/>
<reference evidence="1 2" key="1">
    <citation type="submission" date="2018-12" db="EMBL/GenBank/DDBJ databases">
        <title>First genome draft of Desulfovibrio legallis sp. nov.</title>
        <authorList>
            <person name="Ben Dhia O."/>
            <person name="Najjari A."/>
            <person name="Ferjani R."/>
            <person name="Fhoula I."/>
            <person name="Fardeau M.-L."/>
            <person name="Boudabbous A."/>
            <person name="Ouzari H.I."/>
        </authorList>
    </citation>
    <scope>NUCLEOTIDE SEQUENCE [LARGE SCALE GENOMIC DNA]</scope>
    <source>
        <strain evidence="1 2">H1T</strain>
    </source>
</reference>
<evidence type="ECO:0000313" key="1">
    <source>
        <dbReference type="EMBL" id="TBH79565.1"/>
    </source>
</evidence>
<name>A0A6H3FAP0_9BACT</name>
<keyword evidence="2" id="KW-1185">Reference proteome</keyword>
<dbReference type="Pfam" id="PF06252">
    <property type="entry name" value="GemA"/>
    <property type="match status" value="1"/>
</dbReference>
<sequence length="148" mass="16809">MRLGLYRKIEIARKQLPGLDDDGVWRERLRSSFGVDSRKDLNMHQLATLVQDLARDGARFTAGKKSRNPGVKSLSREDWVEVPTNSPFAAEKRMIAALWRKLGYSMNSLDTRCKRAFGCARFVWMADGAQISRLIVDLQKRVKAAGLE</sequence>
<comment type="caution">
    <text evidence="1">The sequence shown here is derived from an EMBL/GenBank/DDBJ whole genome shotgun (WGS) entry which is preliminary data.</text>
</comment>
<evidence type="ECO:0000313" key="2">
    <source>
        <dbReference type="Proteomes" id="UP000292919"/>
    </source>
</evidence>
<organism evidence="1 2">
    <name type="scientific">Desulfovibrio legallii</name>
    <dbReference type="NCBI Taxonomy" id="571438"/>
    <lineage>
        <taxon>Bacteria</taxon>
        <taxon>Pseudomonadati</taxon>
        <taxon>Thermodesulfobacteriota</taxon>
        <taxon>Desulfovibrionia</taxon>
        <taxon>Desulfovibrionales</taxon>
        <taxon>Desulfovibrionaceae</taxon>
        <taxon>Desulfovibrio</taxon>
    </lineage>
</organism>
<dbReference type="Proteomes" id="UP000292919">
    <property type="component" value="Unassembled WGS sequence"/>
</dbReference>
<dbReference type="EMBL" id="SIXC01000008">
    <property type="protein sequence ID" value="TBH79565.1"/>
    <property type="molecule type" value="Genomic_DNA"/>
</dbReference>